<accession>A0A2T0WFA0</accession>
<keyword evidence="2" id="KW-0378">Hydrolase</keyword>
<dbReference type="InterPro" id="IPR050884">
    <property type="entry name" value="CNP_phosphodiesterase-III"/>
</dbReference>
<dbReference type="Pfam" id="PF00149">
    <property type="entry name" value="Metallophos"/>
    <property type="match status" value="1"/>
</dbReference>
<sequence>MKYLYHISDLHFGRDRATLYEPLLEELQQADAVALSGDLTQRARHGQFRAAKELLDRIPAPCLVVPGNHDVPLDLFWQRIFTPFRNYKQHINRNLAPEMALPDMTLIGMNTVNPLRWQRGKVPWLSMPLLCQRLPSMAGLRILVAHHPFEQPEDSRKAPMRGGVAALNTLADCGLHMVLTGHLHKWRMTSFITRHNQPKVLQVHAGTGLSTRLRGEENDFAKIGIDGDQVQITRMVAGEEARFKPAQTQLFRLTGDGWVRH</sequence>
<dbReference type="EMBL" id="PVTQ01000016">
    <property type="protein sequence ID" value="PRY85393.1"/>
    <property type="molecule type" value="Genomic_DNA"/>
</dbReference>
<evidence type="ECO:0000256" key="3">
    <source>
        <dbReference type="ARBA" id="ARBA00023004"/>
    </source>
</evidence>
<dbReference type="OrthoDB" id="651281at2"/>
<evidence type="ECO:0000256" key="2">
    <source>
        <dbReference type="ARBA" id="ARBA00022801"/>
    </source>
</evidence>
<dbReference type="SUPFAM" id="SSF56300">
    <property type="entry name" value="Metallo-dependent phosphatases"/>
    <property type="match status" value="1"/>
</dbReference>
<evidence type="ECO:0000256" key="1">
    <source>
        <dbReference type="ARBA" id="ARBA00022723"/>
    </source>
</evidence>
<comment type="caution">
    <text evidence="6">The sequence shown here is derived from an EMBL/GenBank/DDBJ whole genome shotgun (WGS) entry which is preliminary data.</text>
</comment>
<dbReference type="PANTHER" id="PTHR42988">
    <property type="entry name" value="PHOSPHOHYDROLASE"/>
    <property type="match status" value="1"/>
</dbReference>
<keyword evidence="7" id="KW-1185">Reference proteome</keyword>
<keyword evidence="3" id="KW-0408">Iron</keyword>
<evidence type="ECO:0000313" key="6">
    <source>
        <dbReference type="EMBL" id="PRY85393.1"/>
    </source>
</evidence>
<organism evidence="6 7">
    <name type="scientific">Donghicola tyrosinivorans</name>
    <dbReference type="NCBI Taxonomy" id="1652492"/>
    <lineage>
        <taxon>Bacteria</taxon>
        <taxon>Pseudomonadati</taxon>
        <taxon>Pseudomonadota</taxon>
        <taxon>Alphaproteobacteria</taxon>
        <taxon>Rhodobacterales</taxon>
        <taxon>Roseobacteraceae</taxon>
        <taxon>Donghicola</taxon>
    </lineage>
</organism>
<proteinExistence type="inferred from homology"/>
<name>A0A2T0WFA0_9RHOB</name>
<dbReference type="GO" id="GO:0016787">
    <property type="term" value="F:hydrolase activity"/>
    <property type="evidence" value="ECO:0007669"/>
    <property type="project" value="UniProtKB-KW"/>
</dbReference>
<dbReference type="InterPro" id="IPR029052">
    <property type="entry name" value="Metallo-depent_PP-like"/>
</dbReference>
<evidence type="ECO:0000313" key="7">
    <source>
        <dbReference type="Proteomes" id="UP000238392"/>
    </source>
</evidence>
<protein>
    <submittedName>
        <fullName evidence="6">3',5'-cyclic AMP phosphodiesterase CpdA</fullName>
    </submittedName>
</protein>
<dbReference type="RefSeq" id="WP_106267617.1">
    <property type="nucleotide sequence ID" value="NZ_PVTQ01000016.1"/>
</dbReference>
<dbReference type="PANTHER" id="PTHR42988:SF2">
    <property type="entry name" value="CYCLIC NUCLEOTIDE PHOSPHODIESTERASE CBUA0032-RELATED"/>
    <property type="match status" value="1"/>
</dbReference>
<evidence type="ECO:0000259" key="5">
    <source>
        <dbReference type="Pfam" id="PF00149"/>
    </source>
</evidence>
<dbReference type="InterPro" id="IPR004843">
    <property type="entry name" value="Calcineurin-like_PHP"/>
</dbReference>
<comment type="similarity">
    <text evidence="4">Belongs to the cyclic nucleotide phosphodiesterase class-III family.</text>
</comment>
<keyword evidence="1" id="KW-0479">Metal-binding</keyword>
<gene>
    <name evidence="6" type="ORF">CLV74_11647</name>
</gene>
<evidence type="ECO:0000256" key="4">
    <source>
        <dbReference type="ARBA" id="ARBA00025742"/>
    </source>
</evidence>
<dbReference type="GO" id="GO:0046872">
    <property type="term" value="F:metal ion binding"/>
    <property type="evidence" value="ECO:0007669"/>
    <property type="project" value="UniProtKB-KW"/>
</dbReference>
<feature type="domain" description="Calcineurin-like phosphoesterase" evidence="5">
    <location>
        <begin position="5"/>
        <end position="185"/>
    </location>
</feature>
<dbReference type="AlphaFoldDB" id="A0A2T0WFA0"/>
<reference evidence="6 7" key="1">
    <citation type="submission" date="2018-03" db="EMBL/GenBank/DDBJ databases">
        <title>Genomic Encyclopedia of Archaeal and Bacterial Type Strains, Phase II (KMG-II): from individual species to whole genera.</title>
        <authorList>
            <person name="Goeker M."/>
        </authorList>
    </citation>
    <scope>NUCLEOTIDE SEQUENCE [LARGE SCALE GENOMIC DNA]</scope>
    <source>
        <strain evidence="6 7">DSM 100212</strain>
    </source>
</reference>
<dbReference type="Proteomes" id="UP000238392">
    <property type="component" value="Unassembled WGS sequence"/>
</dbReference>
<dbReference type="Gene3D" id="3.60.21.10">
    <property type="match status" value="1"/>
</dbReference>